<evidence type="ECO:0000313" key="4">
    <source>
        <dbReference type="Proteomes" id="UP001472677"/>
    </source>
</evidence>
<feature type="compositionally biased region" description="Basic and acidic residues" evidence="1">
    <location>
        <begin position="234"/>
        <end position="245"/>
    </location>
</feature>
<feature type="compositionally biased region" description="Polar residues" evidence="1">
    <location>
        <begin position="272"/>
        <end position="281"/>
    </location>
</feature>
<feature type="region of interest" description="Disordered" evidence="1">
    <location>
        <begin position="1"/>
        <end position="29"/>
    </location>
</feature>
<dbReference type="EMBL" id="JBBPBM010000003">
    <property type="protein sequence ID" value="KAK8593200.1"/>
    <property type="molecule type" value="Genomic_DNA"/>
</dbReference>
<dbReference type="PANTHER" id="PTHR31286">
    <property type="entry name" value="GLYCINE-RICH CELL WALL STRUCTURAL PROTEIN 1.8-LIKE"/>
    <property type="match status" value="1"/>
</dbReference>
<gene>
    <name evidence="3" type="ORF">V6N12_045284</name>
</gene>
<protein>
    <recommendedName>
        <fullName evidence="2">DUF4283 domain-containing protein</fullName>
    </recommendedName>
</protein>
<organism evidence="3 4">
    <name type="scientific">Hibiscus sabdariffa</name>
    <name type="common">roselle</name>
    <dbReference type="NCBI Taxonomy" id="183260"/>
    <lineage>
        <taxon>Eukaryota</taxon>
        <taxon>Viridiplantae</taxon>
        <taxon>Streptophyta</taxon>
        <taxon>Embryophyta</taxon>
        <taxon>Tracheophyta</taxon>
        <taxon>Spermatophyta</taxon>
        <taxon>Magnoliopsida</taxon>
        <taxon>eudicotyledons</taxon>
        <taxon>Gunneridae</taxon>
        <taxon>Pentapetalae</taxon>
        <taxon>rosids</taxon>
        <taxon>malvids</taxon>
        <taxon>Malvales</taxon>
        <taxon>Malvaceae</taxon>
        <taxon>Malvoideae</taxon>
        <taxon>Hibiscus</taxon>
    </lineage>
</organism>
<name>A0ABR2G317_9ROSI</name>
<evidence type="ECO:0000259" key="2">
    <source>
        <dbReference type="Pfam" id="PF14111"/>
    </source>
</evidence>
<reference evidence="3 4" key="1">
    <citation type="journal article" date="2024" name="G3 (Bethesda)">
        <title>Genome assembly of Hibiscus sabdariffa L. provides insights into metabolisms of medicinal natural products.</title>
        <authorList>
            <person name="Kim T."/>
        </authorList>
    </citation>
    <scope>NUCLEOTIDE SEQUENCE [LARGE SCALE GENOMIC DNA]</scope>
    <source>
        <strain evidence="3">TK-2024</strain>
        <tissue evidence="3">Old leaves</tissue>
    </source>
</reference>
<sequence>MDMNALSGNPKVGQLLVPPGRPPNAARGTPCALQESTVVAGNSPSFHDMVIGRSEPLQQDNFISVLDVEFPAEDMIISRDGAFPEIHFSDKIHQEIDSKLTKSVIARLLGKSIGYRALKNREHALWNPSGELSIIDLDNDYYLIQFALEVDYEKVLSGGLRGRFTLLVVVVSLDKPLIPEIVIDGVYQAIEYEALPVICFGCGKYGHPKEGYGLIGQRQTRKILLGNRNPPWRRDSALDAGDERKRRSGVLRRGTGLGGSLTEARDIVATTASRGENSSGMVHQEPVSMPHSSPRVAAKGKVIQIPLFFHQKNTLRFGLSMMVHPVFQKKTMVSLCMGQFAQHILEGPNVIRLRPNLYLGRMHALKRMMT</sequence>
<feature type="domain" description="DUF4283" evidence="2">
    <location>
        <begin position="99"/>
        <end position="159"/>
    </location>
</feature>
<dbReference type="InterPro" id="IPR040256">
    <property type="entry name" value="At4g02000-like"/>
</dbReference>
<dbReference type="Pfam" id="PF14111">
    <property type="entry name" value="DUF4283"/>
    <property type="match status" value="1"/>
</dbReference>
<keyword evidence="4" id="KW-1185">Reference proteome</keyword>
<evidence type="ECO:0000256" key="1">
    <source>
        <dbReference type="SAM" id="MobiDB-lite"/>
    </source>
</evidence>
<accession>A0ABR2G317</accession>
<evidence type="ECO:0000313" key="3">
    <source>
        <dbReference type="EMBL" id="KAK8593200.1"/>
    </source>
</evidence>
<comment type="caution">
    <text evidence="3">The sequence shown here is derived from an EMBL/GenBank/DDBJ whole genome shotgun (WGS) entry which is preliminary data.</text>
</comment>
<feature type="region of interest" description="Disordered" evidence="1">
    <location>
        <begin position="272"/>
        <end position="293"/>
    </location>
</feature>
<dbReference type="InterPro" id="IPR025558">
    <property type="entry name" value="DUF4283"/>
</dbReference>
<feature type="region of interest" description="Disordered" evidence="1">
    <location>
        <begin position="234"/>
        <end position="258"/>
    </location>
</feature>
<dbReference type="Proteomes" id="UP001472677">
    <property type="component" value="Unassembled WGS sequence"/>
</dbReference>
<dbReference type="PANTHER" id="PTHR31286:SF99">
    <property type="entry name" value="DUF4283 DOMAIN-CONTAINING PROTEIN"/>
    <property type="match status" value="1"/>
</dbReference>
<proteinExistence type="predicted"/>